<dbReference type="AlphaFoldDB" id="A0A4S8J4F6"/>
<comment type="caution">
    <text evidence="1">The sequence shown here is derived from an EMBL/GenBank/DDBJ whole genome shotgun (WGS) entry which is preliminary data.</text>
</comment>
<sequence>MNHLTVSDGWCSVQGTAWNVSLDSLLGLSRCFAFLRVPDEEKDPAFVGIVASPPSPLDAFMAGPEL</sequence>
<dbReference type="EMBL" id="PYDT01000007">
    <property type="protein sequence ID" value="THU56318.1"/>
    <property type="molecule type" value="Genomic_DNA"/>
</dbReference>
<name>A0A4S8J4F6_MUSBA</name>
<evidence type="ECO:0000313" key="2">
    <source>
        <dbReference type="Proteomes" id="UP000317650"/>
    </source>
</evidence>
<evidence type="ECO:0000313" key="1">
    <source>
        <dbReference type="EMBL" id="THU56318.1"/>
    </source>
</evidence>
<gene>
    <name evidence="1" type="ORF">C4D60_Mb11t16010</name>
</gene>
<keyword evidence="2" id="KW-1185">Reference proteome</keyword>
<accession>A0A4S8J4F6</accession>
<reference evidence="1 2" key="1">
    <citation type="journal article" date="2019" name="Nat. Plants">
        <title>Genome sequencing of Musa balbisiana reveals subgenome evolution and function divergence in polyploid bananas.</title>
        <authorList>
            <person name="Yao X."/>
        </authorList>
    </citation>
    <scope>NUCLEOTIDE SEQUENCE [LARGE SCALE GENOMIC DNA]</scope>
    <source>
        <strain evidence="2">cv. DH-PKW</strain>
        <tissue evidence="1">Leaves</tissue>
    </source>
</reference>
<protein>
    <submittedName>
        <fullName evidence="1">Uncharacterized protein</fullName>
    </submittedName>
</protein>
<organism evidence="1 2">
    <name type="scientific">Musa balbisiana</name>
    <name type="common">Banana</name>
    <dbReference type="NCBI Taxonomy" id="52838"/>
    <lineage>
        <taxon>Eukaryota</taxon>
        <taxon>Viridiplantae</taxon>
        <taxon>Streptophyta</taxon>
        <taxon>Embryophyta</taxon>
        <taxon>Tracheophyta</taxon>
        <taxon>Spermatophyta</taxon>
        <taxon>Magnoliopsida</taxon>
        <taxon>Liliopsida</taxon>
        <taxon>Zingiberales</taxon>
        <taxon>Musaceae</taxon>
        <taxon>Musa</taxon>
    </lineage>
</organism>
<proteinExistence type="predicted"/>
<dbReference type="Proteomes" id="UP000317650">
    <property type="component" value="Chromosome 11"/>
</dbReference>